<organism evidence="1 2">
    <name type="scientific">Ogataea philodendri</name>
    <dbReference type="NCBI Taxonomy" id="1378263"/>
    <lineage>
        <taxon>Eukaryota</taxon>
        <taxon>Fungi</taxon>
        <taxon>Dikarya</taxon>
        <taxon>Ascomycota</taxon>
        <taxon>Saccharomycotina</taxon>
        <taxon>Pichiomycetes</taxon>
        <taxon>Pichiales</taxon>
        <taxon>Pichiaceae</taxon>
        <taxon>Ogataea</taxon>
    </lineage>
</organism>
<proteinExistence type="predicted"/>
<dbReference type="Proteomes" id="UP000769157">
    <property type="component" value="Unassembled WGS sequence"/>
</dbReference>
<reference evidence="1" key="2">
    <citation type="submission" date="2021-01" db="EMBL/GenBank/DDBJ databases">
        <authorList>
            <person name="Schikora-Tamarit M.A."/>
        </authorList>
    </citation>
    <scope>NUCLEOTIDE SEQUENCE</scope>
    <source>
        <strain evidence="1">CBS6075</strain>
    </source>
</reference>
<protein>
    <recommendedName>
        <fullName evidence="3">Thioredoxin-like fold domain-containing protein</fullName>
    </recommendedName>
</protein>
<dbReference type="Gene3D" id="3.40.30.10">
    <property type="entry name" value="Glutaredoxin"/>
    <property type="match status" value="1"/>
</dbReference>
<dbReference type="AlphaFoldDB" id="A0A9P8P909"/>
<dbReference type="OrthoDB" id="37297at2759"/>
<dbReference type="EMBL" id="JAEUBE010000183">
    <property type="protein sequence ID" value="KAH3667149.1"/>
    <property type="molecule type" value="Genomic_DNA"/>
</dbReference>
<comment type="caution">
    <text evidence="1">The sequence shown here is derived from an EMBL/GenBank/DDBJ whole genome shotgun (WGS) entry which is preliminary data.</text>
</comment>
<gene>
    <name evidence="1" type="ORF">OGAPHI_002798</name>
</gene>
<name>A0A9P8P909_9ASCO</name>
<dbReference type="InterPro" id="IPR036249">
    <property type="entry name" value="Thioredoxin-like_sf"/>
</dbReference>
<dbReference type="RefSeq" id="XP_046061961.1">
    <property type="nucleotide sequence ID" value="XM_046203708.1"/>
</dbReference>
<evidence type="ECO:0000313" key="1">
    <source>
        <dbReference type="EMBL" id="KAH3667149.1"/>
    </source>
</evidence>
<reference evidence="1" key="1">
    <citation type="journal article" date="2021" name="Open Biol.">
        <title>Shared evolutionary footprints suggest mitochondrial oxidative damage underlies multiple complex I losses in fungi.</title>
        <authorList>
            <person name="Schikora-Tamarit M.A."/>
            <person name="Marcet-Houben M."/>
            <person name="Nosek J."/>
            <person name="Gabaldon T."/>
        </authorList>
    </citation>
    <scope>NUCLEOTIDE SEQUENCE</scope>
    <source>
        <strain evidence="1">CBS6075</strain>
    </source>
</reference>
<evidence type="ECO:0000313" key="2">
    <source>
        <dbReference type="Proteomes" id="UP000769157"/>
    </source>
</evidence>
<keyword evidence="2" id="KW-1185">Reference proteome</keyword>
<dbReference type="SUPFAM" id="SSF52833">
    <property type="entry name" value="Thioredoxin-like"/>
    <property type="match status" value="1"/>
</dbReference>
<sequence length="205" mass="23108">MSIAPRFAHSHVLSPVSSSSNSIKSAVQLFLDYNCPFSKKLFNKINTEVIPLLEKKHIADKFDFVFFNVIQPWHYVGSGAYHEVALAVAKLYPDQFWKFSEILFDNRIDDSVTFNKTQKEVVGLAIDLAVKSLEGVDSKKLWELLTPAPDKGNGLQKDNKYFTRYQRTVGVHTTPTVLVDGITFGNIESSTPAEEIVKILEELLD</sequence>
<dbReference type="PANTHER" id="PTHR33875">
    <property type="entry name" value="OS09G0542200 PROTEIN"/>
    <property type="match status" value="1"/>
</dbReference>
<dbReference type="PANTHER" id="PTHR33875:SF2">
    <property type="entry name" value="ACR183CP"/>
    <property type="match status" value="1"/>
</dbReference>
<accession>A0A9P8P909</accession>
<dbReference type="GeneID" id="70234765"/>
<evidence type="ECO:0008006" key="3">
    <source>
        <dbReference type="Google" id="ProtNLM"/>
    </source>
</evidence>